<dbReference type="PANTHER" id="PTHR45832">
    <property type="entry name" value="SERINE/THREONINE-PROTEIN KINASE SAMKA-RELATED-RELATED"/>
    <property type="match status" value="1"/>
</dbReference>
<dbReference type="STRING" id="1658172.A0A1B7NNG5"/>
<dbReference type="GO" id="GO:0004672">
    <property type="term" value="F:protein kinase activity"/>
    <property type="evidence" value="ECO:0007669"/>
    <property type="project" value="InterPro"/>
</dbReference>
<proteinExistence type="inferred from homology"/>
<dbReference type="Pfam" id="PF00069">
    <property type="entry name" value="Pkinase"/>
    <property type="match status" value="1"/>
</dbReference>
<evidence type="ECO:0000313" key="6">
    <source>
        <dbReference type="Proteomes" id="UP000091918"/>
    </source>
</evidence>
<dbReference type="SMART" id="SM00220">
    <property type="entry name" value="S_TKc"/>
    <property type="match status" value="1"/>
</dbReference>
<keyword evidence="2" id="KW-0547">Nucleotide-binding</keyword>
<reference evidence="5 6" key="1">
    <citation type="submission" date="2015-07" db="EMBL/GenBank/DDBJ databases">
        <title>Emmonsia species relationships and genome sequence.</title>
        <authorList>
            <person name="Cuomo C.A."/>
            <person name="Schwartz I.S."/>
            <person name="Kenyon C."/>
            <person name="de Hoog G.S."/>
            <person name="Govender N.P."/>
            <person name="Botha A."/>
            <person name="Moreno L."/>
            <person name="de Vries M."/>
            <person name="Munoz J.F."/>
            <person name="Stielow J.B."/>
        </authorList>
    </citation>
    <scope>NUCLEOTIDE SEQUENCE [LARGE SCALE GENOMIC DNA]</scope>
    <source>
        <strain evidence="5 6">CBS 136260</strain>
    </source>
</reference>
<dbReference type="GO" id="GO:0005524">
    <property type="term" value="F:ATP binding"/>
    <property type="evidence" value="ECO:0007669"/>
    <property type="project" value="UniProtKB-KW"/>
</dbReference>
<dbReference type="OrthoDB" id="4188793at2759"/>
<dbReference type="InterPro" id="IPR051931">
    <property type="entry name" value="PAK3-like"/>
</dbReference>
<name>A0A1B7NNG5_9EURO</name>
<dbReference type="Gene3D" id="1.10.510.10">
    <property type="entry name" value="Transferase(Phosphotransferase) domain 1"/>
    <property type="match status" value="1"/>
</dbReference>
<dbReference type="AlphaFoldDB" id="A0A1B7NNG5"/>
<dbReference type="EMBL" id="LGUA01001572">
    <property type="protein sequence ID" value="OAX78363.1"/>
    <property type="molecule type" value="Genomic_DNA"/>
</dbReference>
<evidence type="ECO:0000313" key="5">
    <source>
        <dbReference type="EMBL" id="OAX78363.1"/>
    </source>
</evidence>
<comment type="caution">
    <text evidence="5">The sequence shown here is derived from an EMBL/GenBank/DDBJ whole genome shotgun (WGS) entry which is preliminary data.</text>
</comment>
<organism evidence="5 6">
    <name type="scientific">Emergomyces africanus</name>
    <dbReference type="NCBI Taxonomy" id="1955775"/>
    <lineage>
        <taxon>Eukaryota</taxon>
        <taxon>Fungi</taxon>
        <taxon>Dikarya</taxon>
        <taxon>Ascomycota</taxon>
        <taxon>Pezizomycotina</taxon>
        <taxon>Eurotiomycetes</taxon>
        <taxon>Eurotiomycetidae</taxon>
        <taxon>Onygenales</taxon>
        <taxon>Ajellomycetaceae</taxon>
        <taxon>Emergomyces</taxon>
    </lineage>
</organism>
<dbReference type="PROSITE" id="PS50011">
    <property type="entry name" value="PROTEIN_KINASE_DOM"/>
    <property type="match status" value="1"/>
</dbReference>
<dbReference type="InterPro" id="IPR000719">
    <property type="entry name" value="Prot_kinase_dom"/>
</dbReference>
<dbReference type="PANTHER" id="PTHR45832:SF22">
    <property type="entry name" value="SERINE_THREONINE-PROTEIN KINASE SAMKA-RELATED"/>
    <property type="match status" value="1"/>
</dbReference>
<dbReference type="InterPro" id="IPR011009">
    <property type="entry name" value="Kinase-like_dom_sf"/>
</dbReference>
<comment type="similarity">
    <text evidence="1">Belongs to the protein kinase superfamily. STE Ser/Thr protein kinase family. STE20 subfamily.</text>
</comment>
<sequence>MSFLVVFIKKRSFQSSEEQLQCLKAVSHANITHLRKVFISGESIYFVYEAMCTSLAQLHGSPHTRFNEADIATVCKKVLHGLSYIHEHLRISHGFLNCDNVLLGDNGKIQIANIGESLLNTIADLASKQRDVRSVGLIAVKLKKRHTGLDDSNTLMLQEPRNASAEVRGFIQQSSVISSHELLQV</sequence>
<accession>A0A1B7NNG5</accession>
<dbReference type="Proteomes" id="UP000091918">
    <property type="component" value="Unassembled WGS sequence"/>
</dbReference>
<evidence type="ECO:0000256" key="3">
    <source>
        <dbReference type="ARBA" id="ARBA00022840"/>
    </source>
</evidence>
<evidence type="ECO:0000256" key="2">
    <source>
        <dbReference type="ARBA" id="ARBA00022741"/>
    </source>
</evidence>
<evidence type="ECO:0000259" key="4">
    <source>
        <dbReference type="PROSITE" id="PS50011"/>
    </source>
</evidence>
<dbReference type="SUPFAM" id="SSF56112">
    <property type="entry name" value="Protein kinase-like (PK-like)"/>
    <property type="match status" value="1"/>
</dbReference>
<gene>
    <name evidence="5" type="ORF">ACJ72_07333</name>
</gene>
<protein>
    <recommendedName>
        <fullName evidence="4">Protein kinase domain-containing protein</fullName>
    </recommendedName>
</protein>
<evidence type="ECO:0000256" key="1">
    <source>
        <dbReference type="ARBA" id="ARBA00008874"/>
    </source>
</evidence>
<feature type="domain" description="Protein kinase" evidence="4">
    <location>
        <begin position="1"/>
        <end position="185"/>
    </location>
</feature>
<keyword evidence="3" id="KW-0067">ATP-binding</keyword>
<keyword evidence="6" id="KW-1185">Reference proteome</keyword>